<protein>
    <submittedName>
        <fullName evidence="1 2">Uncharacterized protein</fullName>
    </submittedName>
</protein>
<gene>
    <name evidence="1" type="ORF">CAPTEDRAFT_193890</name>
</gene>
<reference evidence="3" key="1">
    <citation type="submission" date="2012-12" db="EMBL/GenBank/DDBJ databases">
        <authorList>
            <person name="Hellsten U."/>
            <person name="Grimwood J."/>
            <person name="Chapman J.A."/>
            <person name="Shapiro H."/>
            <person name="Aerts A."/>
            <person name="Otillar R.P."/>
            <person name="Terry A.Y."/>
            <person name="Boore J.L."/>
            <person name="Simakov O."/>
            <person name="Marletaz F."/>
            <person name="Cho S.-J."/>
            <person name="Edsinger-Gonzales E."/>
            <person name="Havlak P."/>
            <person name="Kuo D.-H."/>
            <person name="Larsson T."/>
            <person name="Lv J."/>
            <person name="Arendt D."/>
            <person name="Savage R."/>
            <person name="Osoegawa K."/>
            <person name="de Jong P."/>
            <person name="Lindberg D.R."/>
            <person name="Seaver E.C."/>
            <person name="Weisblat D.A."/>
            <person name="Putnam N.H."/>
            <person name="Grigoriev I.V."/>
            <person name="Rokhsar D.S."/>
        </authorList>
    </citation>
    <scope>NUCLEOTIDE SEQUENCE</scope>
    <source>
        <strain evidence="3">I ESC-2004</strain>
    </source>
</reference>
<evidence type="ECO:0000313" key="2">
    <source>
        <dbReference type="EnsemblMetazoa" id="CapteP193890"/>
    </source>
</evidence>
<reference evidence="1 3" key="2">
    <citation type="journal article" date="2013" name="Nature">
        <title>Insights into bilaterian evolution from three spiralian genomes.</title>
        <authorList>
            <person name="Simakov O."/>
            <person name="Marletaz F."/>
            <person name="Cho S.J."/>
            <person name="Edsinger-Gonzales E."/>
            <person name="Havlak P."/>
            <person name="Hellsten U."/>
            <person name="Kuo D.H."/>
            <person name="Larsson T."/>
            <person name="Lv J."/>
            <person name="Arendt D."/>
            <person name="Savage R."/>
            <person name="Osoegawa K."/>
            <person name="de Jong P."/>
            <person name="Grimwood J."/>
            <person name="Chapman J.A."/>
            <person name="Shapiro H."/>
            <person name="Aerts A."/>
            <person name="Otillar R.P."/>
            <person name="Terry A.Y."/>
            <person name="Boore J.L."/>
            <person name="Grigoriev I.V."/>
            <person name="Lindberg D.R."/>
            <person name="Seaver E.C."/>
            <person name="Weisblat D.A."/>
            <person name="Putnam N.H."/>
            <person name="Rokhsar D.S."/>
        </authorList>
    </citation>
    <scope>NUCLEOTIDE SEQUENCE</scope>
    <source>
        <strain evidence="1 3">I ESC-2004</strain>
    </source>
</reference>
<organism evidence="1">
    <name type="scientific">Capitella teleta</name>
    <name type="common">Polychaete worm</name>
    <dbReference type="NCBI Taxonomy" id="283909"/>
    <lineage>
        <taxon>Eukaryota</taxon>
        <taxon>Metazoa</taxon>
        <taxon>Spiralia</taxon>
        <taxon>Lophotrochozoa</taxon>
        <taxon>Annelida</taxon>
        <taxon>Polychaeta</taxon>
        <taxon>Sedentaria</taxon>
        <taxon>Scolecida</taxon>
        <taxon>Capitellidae</taxon>
        <taxon>Capitella</taxon>
    </lineage>
</organism>
<accession>R7UYS1</accession>
<reference evidence="2" key="3">
    <citation type="submission" date="2015-06" db="UniProtKB">
        <authorList>
            <consortium name="EnsemblMetazoa"/>
        </authorList>
    </citation>
    <scope>IDENTIFICATION</scope>
</reference>
<sequence length="326" mass="36550">MEAVQKRHHHQNVRHWHRTAVKNTSPLELRGKPCNVGYFPPSTADMLSPNVSWGTLKNITGRATTADSIPTWKLMHTAASRLQWIDDRTIYNLREQSLLSEHELPPLTRPLTCDPVNGGSIHGDRGRELSYVVDAFTDHKSKEHAESRRFSCHTIKDYTHSLPLLKRAPAYGIPASEDNVRPPKLADVVRSMMKSKSGARLHPSSFRGDRCQQTDAARCQFCEVLGPVTCHSCIELSNRRAARDAEVRVLDDVQCTTTALVAPKLAQLLSGFNEARCSRHADEKQMSLPKITCTPSPDEGACNPKWAKVRFALQKALTKETEKLME</sequence>
<dbReference type="EMBL" id="AMQN01000878">
    <property type="status" value="NOT_ANNOTATED_CDS"/>
    <property type="molecule type" value="Genomic_DNA"/>
</dbReference>
<dbReference type="Proteomes" id="UP000014760">
    <property type="component" value="Unassembled WGS sequence"/>
</dbReference>
<evidence type="ECO:0000313" key="3">
    <source>
        <dbReference type="Proteomes" id="UP000014760"/>
    </source>
</evidence>
<name>R7UYS1_CAPTE</name>
<proteinExistence type="predicted"/>
<dbReference type="HOGENOM" id="CLU_853214_0_0_1"/>
<dbReference type="EMBL" id="KB296703">
    <property type="protein sequence ID" value="ELU11484.1"/>
    <property type="molecule type" value="Genomic_DNA"/>
</dbReference>
<dbReference type="AlphaFoldDB" id="R7UYS1"/>
<evidence type="ECO:0000313" key="1">
    <source>
        <dbReference type="EMBL" id="ELU11484.1"/>
    </source>
</evidence>
<dbReference type="OrthoDB" id="6107575at2759"/>
<keyword evidence="3" id="KW-1185">Reference proteome</keyword>
<dbReference type="EnsemblMetazoa" id="CapteT193890">
    <property type="protein sequence ID" value="CapteP193890"/>
    <property type="gene ID" value="CapteG193890"/>
</dbReference>